<feature type="domain" description="Thiamine pyrophosphate enzyme TPP-binding" evidence="1">
    <location>
        <begin position="1"/>
        <end position="64"/>
    </location>
</feature>
<proteinExistence type="predicted"/>
<dbReference type="InterPro" id="IPR011766">
    <property type="entry name" value="TPP_enzyme_TPP-bd"/>
</dbReference>
<evidence type="ECO:0000313" key="2">
    <source>
        <dbReference type="EMBL" id="MFD1049232.1"/>
    </source>
</evidence>
<name>A0ABW3MF40_9PSEU</name>
<dbReference type="Gene3D" id="3.40.50.970">
    <property type="match status" value="1"/>
</dbReference>
<keyword evidence="3" id="KW-1185">Reference proteome</keyword>
<comment type="caution">
    <text evidence="2">The sequence shown here is derived from an EMBL/GenBank/DDBJ whole genome shotgun (WGS) entry which is preliminary data.</text>
</comment>
<protein>
    <submittedName>
        <fullName evidence="2">Thiamine pyrophosphate-dependent enzyme</fullName>
    </submittedName>
</protein>
<accession>A0ABW3MF40</accession>
<dbReference type="SUPFAM" id="SSF52518">
    <property type="entry name" value="Thiamin diphosphate-binding fold (THDP-binding)"/>
    <property type="match status" value="1"/>
</dbReference>
<reference evidence="3" key="1">
    <citation type="journal article" date="2019" name="Int. J. Syst. Evol. Microbiol.">
        <title>The Global Catalogue of Microorganisms (GCM) 10K type strain sequencing project: providing services to taxonomists for standard genome sequencing and annotation.</title>
        <authorList>
            <consortium name="The Broad Institute Genomics Platform"/>
            <consortium name="The Broad Institute Genome Sequencing Center for Infectious Disease"/>
            <person name="Wu L."/>
            <person name="Ma J."/>
        </authorList>
    </citation>
    <scope>NUCLEOTIDE SEQUENCE [LARGE SCALE GENOMIC DNA]</scope>
    <source>
        <strain evidence="3">JCM 31486</strain>
    </source>
</reference>
<dbReference type="EMBL" id="JBHTIS010002057">
    <property type="protein sequence ID" value="MFD1049232.1"/>
    <property type="molecule type" value="Genomic_DNA"/>
</dbReference>
<feature type="non-terminal residue" evidence="2">
    <location>
        <position position="1"/>
    </location>
</feature>
<evidence type="ECO:0000313" key="3">
    <source>
        <dbReference type="Proteomes" id="UP001597045"/>
    </source>
</evidence>
<sequence length="71" mass="7561">NGGYGEIKREMLARGDQPLGVDLPSPDFAALGRSLGCHGVTNPTDLRATLEEAFAADRPTVVHVDEVRLST</sequence>
<gene>
    <name evidence="2" type="ORF">ACFQ1S_28695</name>
</gene>
<dbReference type="Pfam" id="PF02775">
    <property type="entry name" value="TPP_enzyme_C"/>
    <property type="match status" value="1"/>
</dbReference>
<evidence type="ECO:0000259" key="1">
    <source>
        <dbReference type="Pfam" id="PF02775"/>
    </source>
</evidence>
<organism evidence="2 3">
    <name type="scientific">Kibdelosporangium lantanae</name>
    <dbReference type="NCBI Taxonomy" id="1497396"/>
    <lineage>
        <taxon>Bacteria</taxon>
        <taxon>Bacillati</taxon>
        <taxon>Actinomycetota</taxon>
        <taxon>Actinomycetes</taxon>
        <taxon>Pseudonocardiales</taxon>
        <taxon>Pseudonocardiaceae</taxon>
        <taxon>Kibdelosporangium</taxon>
    </lineage>
</organism>
<dbReference type="InterPro" id="IPR029061">
    <property type="entry name" value="THDP-binding"/>
</dbReference>
<dbReference type="Proteomes" id="UP001597045">
    <property type="component" value="Unassembled WGS sequence"/>
</dbReference>